<name>A0A9P6LA30_9AGAM</name>
<proteinExistence type="predicted"/>
<keyword evidence="2" id="KW-1185">Reference proteome</keyword>
<dbReference type="AlphaFoldDB" id="A0A9P6LA30"/>
<sequence length="175" mass="19286">MSSQAQVPQHLYTLEKSSPDFSRSLYGAFIRLGEKGEHSHSLQRSDSARLVDFLDRVCITASVSNLQNASIYKTHSSGWVLSPCFNKGTTFRGGNGTLVQCAFDLGLHARFCGSPHLLLTLAKPEPALFLTGGTLMLPMRFDIFDRIVIKITSENQVQSLPKFVNLGGAIFSYDE</sequence>
<reference evidence="1" key="1">
    <citation type="journal article" date="2020" name="Nat. Commun.">
        <title>Large-scale genome sequencing of mycorrhizal fungi provides insights into the early evolution of symbiotic traits.</title>
        <authorList>
            <person name="Miyauchi S."/>
            <person name="Kiss E."/>
            <person name="Kuo A."/>
            <person name="Drula E."/>
            <person name="Kohler A."/>
            <person name="Sanchez-Garcia M."/>
            <person name="Morin E."/>
            <person name="Andreopoulos B."/>
            <person name="Barry K.W."/>
            <person name="Bonito G."/>
            <person name="Buee M."/>
            <person name="Carver A."/>
            <person name="Chen C."/>
            <person name="Cichocki N."/>
            <person name="Clum A."/>
            <person name="Culley D."/>
            <person name="Crous P.W."/>
            <person name="Fauchery L."/>
            <person name="Girlanda M."/>
            <person name="Hayes R.D."/>
            <person name="Keri Z."/>
            <person name="LaButti K."/>
            <person name="Lipzen A."/>
            <person name="Lombard V."/>
            <person name="Magnuson J."/>
            <person name="Maillard F."/>
            <person name="Murat C."/>
            <person name="Nolan M."/>
            <person name="Ohm R.A."/>
            <person name="Pangilinan J."/>
            <person name="Pereira M.F."/>
            <person name="Perotto S."/>
            <person name="Peter M."/>
            <person name="Pfister S."/>
            <person name="Riley R."/>
            <person name="Sitrit Y."/>
            <person name="Stielow J.B."/>
            <person name="Szollosi G."/>
            <person name="Zifcakova L."/>
            <person name="Stursova M."/>
            <person name="Spatafora J.W."/>
            <person name="Tedersoo L."/>
            <person name="Vaario L.M."/>
            <person name="Yamada A."/>
            <person name="Yan M."/>
            <person name="Wang P."/>
            <person name="Xu J."/>
            <person name="Bruns T."/>
            <person name="Baldrian P."/>
            <person name="Vilgalys R."/>
            <person name="Dunand C."/>
            <person name="Henrissat B."/>
            <person name="Grigoriev I.V."/>
            <person name="Hibbett D."/>
            <person name="Nagy L.G."/>
            <person name="Martin F.M."/>
        </authorList>
    </citation>
    <scope>NUCLEOTIDE SEQUENCE</scope>
    <source>
        <strain evidence="1">UH-Tt-Lm1</strain>
    </source>
</reference>
<dbReference type="EMBL" id="WIUZ02000003">
    <property type="protein sequence ID" value="KAF9789432.1"/>
    <property type="molecule type" value="Genomic_DNA"/>
</dbReference>
<gene>
    <name evidence="1" type="ORF">BJ322DRAFT_534163</name>
</gene>
<evidence type="ECO:0000313" key="1">
    <source>
        <dbReference type="EMBL" id="KAF9789432.1"/>
    </source>
</evidence>
<comment type="caution">
    <text evidence="1">The sequence shown here is derived from an EMBL/GenBank/DDBJ whole genome shotgun (WGS) entry which is preliminary data.</text>
</comment>
<reference evidence="1" key="2">
    <citation type="submission" date="2020-11" db="EMBL/GenBank/DDBJ databases">
        <authorList>
            <consortium name="DOE Joint Genome Institute"/>
            <person name="Kuo A."/>
            <person name="Miyauchi S."/>
            <person name="Kiss E."/>
            <person name="Drula E."/>
            <person name="Kohler A."/>
            <person name="Sanchez-Garcia M."/>
            <person name="Andreopoulos B."/>
            <person name="Barry K.W."/>
            <person name="Bonito G."/>
            <person name="Buee M."/>
            <person name="Carver A."/>
            <person name="Chen C."/>
            <person name="Cichocki N."/>
            <person name="Clum A."/>
            <person name="Culley D."/>
            <person name="Crous P.W."/>
            <person name="Fauchery L."/>
            <person name="Girlanda M."/>
            <person name="Hayes R."/>
            <person name="Keri Z."/>
            <person name="Labutti K."/>
            <person name="Lipzen A."/>
            <person name="Lombard V."/>
            <person name="Magnuson J."/>
            <person name="Maillard F."/>
            <person name="Morin E."/>
            <person name="Murat C."/>
            <person name="Nolan M."/>
            <person name="Ohm R."/>
            <person name="Pangilinan J."/>
            <person name="Pereira M."/>
            <person name="Perotto S."/>
            <person name="Peter M."/>
            <person name="Riley R."/>
            <person name="Sitrit Y."/>
            <person name="Stielow B."/>
            <person name="Szollosi G."/>
            <person name="Zifcakova L."/>
            <person name="Stursova M."/>
            <person name="Spatafora J.W."/>
            <person name="Tedersoo L."/>
            <person name="Vaario L.-M."/>
            <person name="Yamada A."/>
            <person name="Yan M."/>
            <person name="Wang P."/>
            <person name="Xu J."/>
            <person name="Bruns T."/>
            <person name="Baldrian P."/>
            <person name="Vilgalys R."/>
            <person name="Henrissat B."/>
            <person name="Grigoriev I.V."/>
            <person name="Hibbett D."/>
            <person name="Nagy L.G."/>
            <person name="Martin F.M."/>
        </authorList>
    </citation>
    <scope>NUCLEOTIDE SEQUENCE</scope>
    <source>
        <strain evidence="1">UH-Tt-Lm1</strain>
    </source>
</reference>
<organism evidence="1 2">
    <name type="scientific">Thelephora terrestris</name>
    <dbReference type="NCBI Taxonomy" id="56493"/>
    <lineage>
        <taxon>Eukaryota</taxon>
        <taxon>Fungi</taxon>
        <taxon>Dikarya</taxon>
        <taxon>Basidiomycota</taxon>
        <taxon>Agaricomycotina</taxon>
        <taxon>Agaricomycetes</taxon>
        <taxon>Thelephorales</taxon>
        <taxon>Thelephoraceae</taxon>
        <taxon>Thelephora</taxon>
    </lineage>
</organism>
<protein>
    <submittedName>
        <fullName evidence="1">Uncharacterized protein</fullName>
    </submittedName>
</protein>
<dbReference type="Proteomes" id="UP000736335">
    <property type="component" value="Unassembled WGS sequence"/>
</dbReference>
<evidence type="ECO:0000313" key="2">
    <source>
        <dbReference type="Proteomes" id="UP000736335"/>
    </source>
</evidence>
<accession>A0A9P6LA30</accession>